<dbReference type="Proteomes" id="UP000474967">
    <property type="component" value="Unassembled WGS sequence"/>
</dbReference>
<organism evidence="3 4">
    <name type="scientific">Leifsonia tongyongensis</name>
    <dbReference type="NCBI Taxonomy" id="1268043"/>
    <lineage>
        <taxon>Bacteria</taxon>
        <taxon>Bacillati</taxon>
        <taxon>Actinomycetota</taxon>
        <taxon>Actinomycetes</taxon>
        <taxon>Micrococcales</taxon>
        <taxon>Microbacteriaceae</taxon>
        <taxon>Leifsonia</taxon>
    </lineage>
</organism>
<dbReference type="RefSeq" id="WP_163290026.1">
    <property type="nucleotide sequence ID" value="NZ_JAAGWY010000002.1"/>
</dbReference>
<dbReference type="GO" id="GO:0004519">
    <property type="term" value="F:endonuclease activity"/>
    <property type="evidence" value="ECO:0007669"/>
    <property type="project" value="UniProtKB-KW"/>
</dbReference>
<sequence length="305" mass="31839">MSNARAIRGTRGLAVGVLALLTGALILWHGLLPDVGGAASLIETFLPWLGGAILVLGVAAVLRLSLLGGICVAVAAAIWSLTFGPAFLPGMATGATSLTVASENIHAPNSAAGAIAADLAAKNPDVIALQELDAASRTAVAATLGTKYPYSQVVGTVGVWSRIPITGEKKLDLGLGWDRALWVELDTPGTPTRVYAVHLASVRPGQYQQRDTMLANLTATLKADRSPRVVVVGDFNSASTDREFTPLTHVVHEASQSDLGFGFTWPAEFPIARLDHALTRGMTTVTNTVLPDNGSDHRGILVGLR</sequence>
<keyword evidence="1" id="KW-0812">Transmembrane</keyword>
<gene>
    <name evidence="3" type="ORF">G3T36_12205</name>
</gene>
<name>A0A6L9XYW0_9MICO</name>
<dbReference type="Gene3D" id="3.60.10.10">
    <property type="entry name" value="Endonuclease/exonuclease/phosphatase"/>
    <property type="match status" value="1"/>
</dbReference>
<dbReference type="InterPro" id="IPR005135">
    <property type="entry name" value="Endo/exonuclease/phosphatase"/>
</dbReference>
<keyword evidence="3" id="KW-0255">Endonuclease</keyword>
<evidence type="ECO:0000259" key="2">
    <source>
        <dbReference type="Pfam" id="PF03372"/>
    </source>
</evidence>
<accession>A0A6L9XYW0</accession>
<protein>
    <submittedName>
        <fullName evidence="3">Endonuclease</fullName>
    </submittedName>
</protein>
<feature type="transmembrane region" description="Helical" evidence="1">
    <location>
        <begin position="12"/>
        <end position="31"/>
    </location>
</feature>
<feature type="transmembrane region" description="Helical" evidence="1">
    <location>
        <begin position="37"/>
        <end position="59"/>
    </location>
</feature>
<keyword evidence="1" id="KW-1133">Transmembrane helix</keyword>
<keyword evidence="1" id="KW-0472">Membrane</keyword>
<feature type="domain" description="Endonuclease/exonuclease/phosphatase" evidence="2">
    <location>
        <begin position="105"/>
        <end position="297"/>
    </location>
</feature>
<dbReference type="Pfam" id="PF03372">
    <property type="entry name" value="Exo_endo_phos"/>
    <property type="match status" value="1"/>
</dbReference>
<dbReference type="InterPro" id="IPR036691">
    <property type="entry name" value="Endo/exonu/phosph_ase_sf"/>
</dbReference>
<comment type="caution">
    <text evidence="3">The sequence shown here is derived from an EMBL/GenBank/DDBJ whole genome shotgun (WGS) entry which is preliminary data.</text>
</comment>
<evidence type="ECO:0000313" key="3">
    <source>
        <dbReference type="EMBL" id="NEN06629.1"/>
    </source>
</evidence>
<reference evidence="3 4" key="1">
    <citation type="journal article" date="2014" name="J. Microbiol.">
        <title>Diaminobutyricibacter tongyongensis gen. nov., sp. nov. and Homoserinibacter gongjuensis gen. nov., sp. nov. belong to the family Microbacteriaceae.</title>
        <authorList>
            <person name="Kim S.J."/>
            <person name="Ahn J.H."/>
            <person name="Weon H.Y."/>
            <person name="Hamada M."/>
            <person name="Suzuki K."/>
            <person name="Kwon S.W."/>
        </authorList>
    </citation>
    <scope>NUCLEOTIDE SEQUENCE [LARGE SCALE GENOMIC DNA]</scope>
    <source>
        <strain evidence="3 4">NBRC 108724</strain>
    </source>
</reference>
<proteinExistence type="predicted"/>
<evidence type="ECO:0000256" key="1">
    <source>
        <dbReference type="SAM" id="Phobius"/>
    </source>
</evidence>
<dbReference type="AlphaFoldDB" id="A0A6L9XYW0"/>
<keyword evidence="3" id="KW-0378">Hydrolase</keyword>
<dbReference type="SUPFAM" id="SSF56219">
    <property type="entry name" value="DNase I-like"/>
    <property type="match status" value="1"/>
</dbReference>
<keyword evidence="4" id="KW-1185">Reference proteome</keyword>
<feature type="transmembrane region" description="Helical" evidence="1">
    <location>
        <begin position="66"/>
        <end position="88"/>
    </location>
</feature>
<keyword evidence="3" id="KW-0540">Nuclease</keyword>
<dbReference type="EMBL" id="JAAGWY010000002">
    <property type="protein sequence ID" value="NEN06629.1"/>
    <property type="molecule type" value="Genomic_DNA"/>
</dbReference>
<evidence type="ECO:0000313" key="4">
    <source>
        <dbReference type="Proteomes" id="UP000474967"/>
    </source>
</evidence>